<organism evidence="1 2">
    <name type="scientific">Citrobacter amalonaticus</name>
    <dbReference type="NCBI Taxonomy" id="35703"/>
    <lineage>
        <taxon>Bacteria</taxon>
        <taxon>Pseudomonadati</taxon>
        <taxon>Pseudomonadota</taxon>
        <taxon>Gammaproteobacteria</taxon>
        <taxon>Enterobacterales</taxon>
        <taxon>Enterobacteriaceae</taxon>
        <taxon>Citrobacter</taxon>
    </lineage>
</organism>
<accession>A0A2S4RU30</accession>
<reference evidence="1 2" key="1">
    <citation type="submission" date="2018-01" db="EMBL/GenBank/DDBJ databases">
        <title>Complete genome sequences of 14 Citrobacter spp. isolated from plant in Canada.</title>
        <authorList>
            <person name="Bhandare S.G."/>
            <person name="Colavecchio A."/>
            <person name="Jeukens J."/>
            <person name="Emond-Rheault J.-G."/>
            <person name="Freschi L."/>
            <person name="Hamel J."/>
            <person name="Kukavica-Ibrulj I."/>
            <person name="Levesque R."/>
            <person name="Goodridge L."/>
        </authorList>
    </citation>
    <scope>NUCLEOTIDE SEQUENCE [LARGE SCALE GENOMIC DNA]</scope>
    <source>
        <strain evidence="1 2">S1285</strain>
    </source>
</reference>
<dbReference type="Pfam" id="PF05591">
    <property type="entry name" value="T6SS_VipA"/>
    <property type="match status" value="1"/>
</dbReference>
<proteinExistence type="predicted"/>
<evidence type="ECO:0008006" key="3">
    <source>
        <dbReference type="Google" id="ProtNLM"/>
    </source>
</evidence>
<gene>
    <name evidence="1" type="ORF">C3430_19120</name>
</gene>
<dbReference type="EMBL" id="PQLX01000007">
    <property type="protein sequence ID" value="POU63499.1"/>
    <property type="molecule type" value="Genomic_DNA"/>
</dbReference>
<dbReference type="RefSeq" id="WP_103777718.1">
    <property type="nucleotide sequence ID" value="NZ_PQLX01000007.1"/>
</dbReference>
<evidence type="ECO:0000313" key="1">
    <source>
        <dbReference type="EMBL" id="POU63499.1"/>
    </source>
</evidence>
<name>A0A2S4RU30_CITAM</name>
<dbReference type="Proteomes" id="UP000237003">
    <property type="component" value="Unassembled WGS sequence"/>
</dbReference>
<dbReference type="Gene3D" id="2.30.110.20">
    <property type="entry name" value="Hcp1-like"/>
    <property type="match status" value="1"/>
</dbReference>
<protein>
    <recommendedName>
        <fullName evidence="3">Type VI secretion system tube protein Hcp</fullName>
    </recommendedName>
</protein>
<sequence length="122" mass="13573">MADSFLNEVPKALINLKPGLHTDGADKKTELPLKLLVAGGFSNGLESAPLSERKKVNLNNNFAAVLSEYSPKINPVMHDIKAPSYEKHSHLEQIELCYGKNTWSYKDGYIVHSDSWNECATE</sequence>
<evidence type="ECO:0000313" key="2">
    <source>
        <dbReference type="Proteomes" id="UP000237003"/>
    </source>
</evidence>
<dbReference type="AlphaFoldDB" id="A0A2S4RU30"/>
<comment type="caution">
    <text evidence="1">The sequence shown here is derived from an EMBL/GenBank/DDBJ whole genome shotgun (WGS) entry which is preliminary data.</text>
</comment>
<dbReference type="InterPro" id="IPR036624">
    <property type="entry name" value="Hcp1-lik_sf"/>
</dbReference>
<dbReference type="OrthoDB" id="9789942at2"/>
<dbReference type="InterPro" id="IPR008312">
    <property type="entry name" value="T6SS_TssB1"/>
</dbReference>